<dbReference type="InterPro" id="IPR002347">
    <property type="entry name" value="SDR_fam"/>
</dbReference>
<dbReference type="GO" id="GO:0004303">
    <property type="term" value="F:estradiol 17-beta-dehydrogenase [NAD(P)+] activity"/>
    <property type="evidence" value="ECO:0007669"/>
    <property type="project" value="UniProtKB-EC"/>
</dbReference>
<comment type="function">
    <text evidence="10">Catalyzes the second of the four reactions of the long-chain fatty acids elongation cycle. This endoplasmic reticulum-bound enzymatic process, allows the addition of two carbons to the chain of long- and very long-chain fatty acids/VLCFAs per cycle. This enzyme has a 3-ketoacyl-CoA reductase activity, reducing 3-ketoacyl-CoA to 3-hydroxyacyl-CoA, within each cycle of fatty acid elongation. Thereby, it may participate in the production of VLCFAs of different chain lengths that are involved in multiple biological processes as precursors of membrane lipids and lipid mediators. May also catalyze the transformation of estrone (E1) into estradiol (E2) and play a role in estrogen formation.</text>
</comment>
<dbReference type="InterPro" id="IPR052149">
    <property type="entry name" value="17-beta-HSD3-like"/>
</dbReference>
<gene>
    <name evidence="18" type="ORF">GDO78_014318</name>
</gene>
<evidence type="ECO:0000256" key="7">
    <source>
        <dbReference type="ARBA" id="ARBA00023002"/>
    </source>
</evidence>
<dbReference type="OrthoDB" id="5545019at2759"/>
<organism evidence="18 19">
    <name type="scientific">Eleutherodactylus coqui</name>
    <name type="common">Puerto Rican coqui</name>
    <dbReference type="NCBI Taxonomy" id="57060"/>
    <lineage>
        <taxon>Eukaryota</taxon>
        <taxon>Metazoa</taxon>
        <taxon>Chordata</taxon>
        <taxon>Craniata</taxon>
        <taxon>Vertebrata</taxon>
        <taxon>Euteleostomi</taxon>
        <taxon>Amphibia</taxon>
        <taxon>Batrachia</taxon>
        <taxon>Anura</taxon>
        <taxon>Neobatrachia</taxon>
        <taxon>Hyloidea</taxon>
        <taxon>Eleutherodactylidae</taxon>
        <taxon>Eleutherodactylinae</taxon>
        <taxon>Eleutherodactylus</taxon>
        <taxon>Eleutherodactylus</taxon>
    </lineage>
</organism>
<evidence type="ECO:0000256" key="14">
    <source>
        <dbReference type="ARBA" id="ARBA00041250"/>
    </source>
</evidence>
<dbReference type="GO" id="GO:0141040">
    <property type="term" value="F:very-long-chain 3-oxoacyl-CoA reductase activity"/>
    <property type="evidence" value="ECO:0007669"/>
    <property type="project" value="UniProtKB-EC"/>
</dbReference>
<evidence type="ECO:0000256" key="17">
    <source>
        <dbReference type="ARBA" id="ARBA00049509"/>
    </source>
</evidence>
<keyword evidence="6" id="KW-0472">Membrane</keyword>
<dbReference type="AlphaFoldDB" id="A0A8J6E6U8"/>
<dbReference type="InterPro" id="IPR036291">
    <property type="entry name" value="NAD(P)-bd_dom_sf"/>
</dbReference>
<proteinExistence type="inferred from homology"/>
<evidence type="ECO:0000256" key="15">
    <source>
        <dbReference type="ARBA" id="ARBA00048022"/>
    </source>
</evidence>
<dbReference type="PRINTS" id="PR00080">
    <property type="entry name" value="SDRFAMILY"/>
</dbReference>
<evidence type="ECO:0000256" key="11">
    <source>
        <dbReference type="ARBA" id="ARBA00037929"/>
    </source>
</evidence>
<evidence type="ECO:0000256" key="10">
    <source>
        <dbReference type="ARBA" id="ARBA00037337"/>
    </source>
</evidence>
<evidence type="ECO:0000256" key="5">
    <source>
        <dbReference type="ARBA" id="ARBA00022955"/>
    </source>
</evidence>
<keyword evidence="5" id="KW-0752">Steroid biosynthesis</keyword>
<dbReference type="PANTHER" id="PTHR44889">
    <property type="entry name" value="INACTIVE HYDROXYSTEROID DEHYDROGENASE-LIKE PROTEIN 1"/>
    <property type="match status" value="1"/>
</dbReference>
<comment type="similarity">
    <text evidence="12">Belongs to the short-chain dehydrogenases/reductases (SDR) family. 17-beta-HSD 3 subfamily.</text>
</comment>
<name>A0A8J6E6U8_ELECQ</name>
<dbReference type="GO" id="GO:0005739">
    <property type="term" value="C:mitochondrion"/>
    <property type="evidence" value="ECO:0007669"/>
    <property type="project" value="UniProtKB-SubCell"/>
</dbReference>
<keyword evidence="8" id="KW-0496">Mitochondrion</keyword>
<dbReference type="Pfam" id="PF00106">
    <property type="entry name" value="adh_short"/>
    <property type="match status" value="1"/>
</dbReference>
<evidence type="ECO:0000256" key="12">
    <source>
        <dbReference type="ARBA" id="ARBA00038261"/>
    </source>
</evidence>
<dbReference type="CDD" id="cd05356">
    <property type="entry name" value="17beta-HSD1_like_SDR_c"/>
    <property type="match status" value="1"/>
</dbReference>
<comment type="subcellular location">
    <subcellularLocation>
        <location evidence="2">Endoplasmic reticulum membrane</location>
        <topology evidence="2">Multi-pass membrane protein</topology>
    </subcellularLocation>
    <subcellularLocation>
        <location evidence="1">Mitochondrion</location>
    </subcellularLocation>
</comment>
<dbReference type="Gene3D" id="3.40.50.720">
    <property type="entry name" value="NAD(P)-binding Rossmann-like Domain"/>
    <property type="match status" value="1"/>
</dbReference>
<dbReference type="SUPFAM" id="SSF51735">
    <property type="entry name" value="NAD(P)-binding Rossmann-fold domains"/>
    <property type="match status" value="1"/>
</dbReference>
<dbReference type="InterPro" id="IPR020904">
    <property type="entry name" value="Sc_DH/Rdtase_CS"/>
</dbReference>
<dbReference type="GO" id="GO:0006694">
    <property type="term" value="P:steroid biosynthetic process"/>
    <property type="evidence" value="ECO:0007669"/>
    <property type="project" value="UniProtKB-KW"/>
</dbReference>
<dbReference type="PRINTS" id="PR00081">
    <property type="entry name" value="GDHRDH"/>
</dbReference>
<keyword evidence="5" id="KW-0444">Lipid biosynthesis</keyword>
<evidence type="ECO:0000256" key="16">
    <source>
        <dbReference type="ARBA" id="ARBA00048906"/>
    </source>
</evidence>
<dbReference type="Proteomes" id="UP000770717">
    <property type="component" value="Unassembled WGS sequence"/>
</dbReference>
<evidence type="ECO:0000256" key="1">
    <source>
        <dbReference type="ARBA" id="ARBA00004173"/>
    </source>
</evidence>
<reference evidence="18" key="1">
    <citation type="thesis" date="2020" institute="ProQuest LLC" country="789 East Eisenhower Parkway, Ann Arbor, MI, USA">
        <title>Comparative Genomics and Chromosome Evolution.</title>
        <authorList>
            <person name="Mudd A.B."/>
        </authorList>
    </citation>
    <scope>NUCLEOTIDE SEQUENCE</scope>
    <source>
        <strain evidence="18">HN-11 Male</strain>
        <tissue evidence="18">Kidney and liver</tissue>
    </source>
</reference>
<evidence type="ECO:0000256" key="2">
    <source>
        <dbReference type="ARBA" id="ARBA00004477"/>
    </source>
</evidence>
<keyword evidence="19" id="KW-1185">Reference proteome</keyword>
<dbReference type="PROSITE" id="PS00061">
    <property type="entry name" value="ADH_SHORT"/>
    <property type="match status" value="1"/>
</dbReference>
<keyword evidence="4" id="KW-0521">NADP</keyword>
<evidence type="ECO:0000313" key="19">
    <source>
        <dbReference type="Proteomes" id="UP000770717"/>
    </source>
</evidence>
<keyword evidence="5" id="KW-0443">Lipid metabolism</keyword>
<dbReference type="FunFam" id="3.40.50.720:FF:000137">
    <property type="entry name" value="Hydroxysteroid (17-beta) dehydrogenase 3"/>
    <property type="match status" value="1"/>
</dbReference>
<comment type="catalytic activity">
    <reaction evidence="17">
        <text>a very-long-chain (3R)-3-hydroxyacyl-CoA + NADP(+) = a very-long-chain 3-oxoacyl-CoA + NADPH + H(+)</text>
        <dbReference type="Rhea" id="RHEA:48680"/>
        <dbReference type="ChEBI" id="CHEBI:15378"/>
        <dbReference type="ChEBI" id="CHEBI:57783"/>
        <dbReference type="ChEBI" id="CHEBI:58349"/>
        <dbReference type="ChEBI" id="CHEBI:85440"/>
        <dbReference type="ChEBI" id="CHEBI:90725"/>
        <dbReference type="EC" id="1.1.1.330"/>
    </reaction>
</comment>
<evidence type="ECO:0000256" key="13">
    <source>
        <dbReference type="ARBA" id="ARBA00039105"/>
    </source>
</evidence>
<comment type="pathway">
    <text evidence="11">Steroid biosynthesis; estrogen biosynthesis.</text>
</comment>
<accession>A0A8J6E6U8</accession>
<evidence type="ECO:0000313" key="18">
    <source>
        <dbReference type="EMBL" id="KAG9462339.1"/>
    </source>
</evidence>
<comment type="catalytic activity">
    <reaction evidence="16">
        <text>17beta-estradiol + NADP(+) = estrone + NADPH + H(+)</text>
        <dbReference type="Rhea" id="RHEA:24616"/>
        <dbReference type="ChEBI" id="CHEBI:15378"/>
        <dbReference type="ChEBI" id="CHEBI:16469"/>
        <dbReference type="ChEBI" id="CHEBI:17263"/>
        <dbReference type="ChEBI" id="CHEBI:57783"/>
        <dbReference type="ChEBI" id="CHEBI:58349"/>
        <dbReference type="EC" id="1.1.1.62"/>
    </reaction>
</comment>
<dbReference type="EMBL" id="WNTK01011982">
    <property type="protein sequence ID" value="KAG9462339.1"/>
    <property type="molecule type" value="Genomic_DNA"/>
</dbReference>
<comment type="caution">
    <text evidence="18">The sequence shown here is derived from an EMBL/GenBank/DDBJ whole genome shotgun (WGS) entry which is preliminary data.</text>
</comment>
<evidence type="ECO:0000256" key="3">
    <source>
        <dbReference type="ARBA" id="ARBA00022692"/>
    </source>
</evidence>
<dbReference type="GO" id="GO:0005789">
    <property type="term" value="C:endoplasmic reticulum membrane"/>
    <property type="evidence" value="ECO:0007669"/>
    <property type="project" value="UniProtKB-SubCell"/>
</dbReference>
<protein>
    <recommendedName>
        <fullName evidence="14">3-ketoacyl-CoA reductase</fullName>
        <ecNumber evidence="13">1.1.1.330</ecNumber>
        <ecNumber evidence="9">1.1.1.62</ecNumber>
    </recommendedName>
</protein>
<sequence length="367" mass="40568">MSPYDFNSAKLANAVNDITSSLAKELSQSYHNNMEILAVVGVCYIMWKGFNLLSGCYRFIKHQIFTRIFSNTKTILQYGEWAVVTGASDGIGKAYAEELASLGVNIILLGRSTEKLQNVSESISSTYRVKTRFIVADFSKGPEVFQPIKEALKDVDVGILVNNAGVFYEYPACLLEVPEEKSLDIINVNITAAVMMVYVVLPGMLQRKRGAIINVSSATSCKTVPMATVYAASKAFLDRFTVALQYEYASQGIFIQNLIPFFVITKMVDFAKGIIQKSLLVLLANEYAYSAVRTIGVSSRTAGHWSHSIQPQNRSSIVDLLPMFSPDQLFSWAMRRNNSPDCEARSLHLGSMCIETVETDGSGQYGK</sequence>
<keyword evidence="3" id="KW-0812">Transmembrane</keyword>
<dbReference type="EC" id="1.1.1.62" evidence="9"/>
<comment type="catalytic activity">
    <reaction evidence="15">
        <text>17beta-estradiol + NAD(+) = estrone + NADH + H(+)</text>
        <dbReference type="Rhea" id="RHEA:24612"/>
        <dbReference type="ChEBI" id="CHEBI:15378"/>
        <dbReference type="ChEBI" id="CHEBI:16469"/>
        <dbReference type="ChEBI" id="CHEBI:17263"/>
        <dbReference type="ChEBI" id="CHEBI:57540"/>
        <dbReference type="ChEBI" id="CHEBI:57945"/>
        <dbReference type="EC" id="1.1.1.62"/>
    </reaction>
</comment>
<keyword evidence="6" id="KW-1133">Transmembrane helix</keyword>
<evidence type="ECO:0000256" key="8">
    <source>
        <dbReference type="ARBA" id="ARBA00023128"/>
    </source>
</evidence>
<dbReference type="PANTHER" id="PTHR44889:SF1">
    <property type="entry name" value="INACTIVE HYDROXYSTEROID DEHYDROGENASE-LIKE PROTEIN 1"/>
    <property type="match status" value="1"/>
</dbReference>
<dbReference type="EC" id="1.1.1.330" evidence="13"/>
<keyword evidence="7" id="KW-0560">Oxidoreductase</keyword>
<evidence type="ECO:0000256" key="6">
    <source>
        <dbReference type="ARBA" id="ARBA00022989"/>
    </source>
</evidence>
<evidence type="ECO:0000256" key="9">
    <source>
        <dbReference type="ARBA" id="ARBA00024072"/>
    </source>
</evidence>
<evidence type="ECO:0000256" key="4">
    <source>
        <dbReference type="ARBA" id="ARBA00022857"/>
    </source>
</evidence>